<organism evidence="2 3">
    <name type="scientific">Diplocloster agilis</name>
    <dbReference type="NCBI Taxonomy" id="2850323"/>
    <lineage>
        <taxon>Bacteria</taxon>
        <taxon>Bacillati</taxon>
        <taxon>Bacillota</taxon>
        <taxon>Clostridia</taxon>
        <taxon>Lachnospirales</taxon>
        <taxon>Lachnospiraceae</taxon>
        <taxon>Diplocloster</taxon>
    </lineage>
</organism>
<keyword evidence="1" id="KW-0472">Membrane</keyword>
<feature type="transmembrane region" description="Helical" evidence="1">
    <location>
        <begin position="161"/>
        <end position="179"/>
    </location>
</feature>
<sequence>MEFVIGVLLLLTFVCLVVYAVKGGNMALGVLVMATLWAIFATVGHYFASDSFLSANEGIASLSVMSVIEEVFQNAFTNNGANTILFFFGAFFGRVLLDTGIAAALIRKTVELGGDKPVITSVLLSVVVAGIFSSMFGTGAVIAIGVIVLPILLSLGINKRVALTSFMLAIGAGLYINVLPFNQYQIYYGDDSYVYNGPFLKFGIAALIVQLVVCIVYTIIASKKKKAVSHAWAAQTVAPQEKKVPGIALLIPFLPVAMVIILKIPICFAFLVSAFLALLACGRLTSFSETARVITKNFNDGVIDTAPLLCFMMFIQAFNKAASICAPYFHAVLGGVIPKSVIGICILFAVFAPLGLFRGPLTLAGSGAAMLGILKGLGFSTIILYPLFYAPTMTMNISCCITQSWIVWGLNYTKNESKDYLKHSIPCGWIICIILAIITYFMFGSMAF</sequence>
<comment type="caution">
    <text evidence="2">The sequence shown here is derived from an EMBL/GenBank/DDBJ whole genome shotgun (WGS) entry which is preliminary data.</text>
</comment>
<feature type="transmembrane region" description="Helical" evidence="1">
    <location>
        <begin position="84"/>
        <end position="106"/>
    </location>
</feature>
<evidence type="ECO:0000256" key="1">
    <source>
        <dbReference type="SAM" id="Phobius"/>
    </source>
</evidence>
<feature type="transmembrane region" description="Helical" evidence="1">
    <location>
        <begin position="30"/>
        <end position="48"/>
    </location>
</feature>
<gene>
    <name evidence="2" type="ORF">KTH89_02505</name>
</gene>
<feature type="transmembrane region" description="Helical" evidence="1">
    <location>
        <begin position="118"/>
        <end position="149"/>
    </location>
</feature>
<dbReference type="AlphaFoldDB" id="A0A949JVG6"/>
<evidence type="ECO:0000313" key="2">
    <source>
        <dbReference type="EMBL" id="MBU9735389.1"/>
    </source>
</evidence>
<feature type="transmembrane region" description="Helical" evidence="1">
    <location>
        <begin position="268"/>
        <end position="287"/>
    </location>
</feature>
<dbReference type="RefSeq" id="WP_158345110.1">
    <property type="nucleotide sequence ID" value="NZ_JAHQCW010000003.1"/>
</dbReference>
<dbReference type="EMBL" id="JAHQCW010000003">
    <property type="protein sequence ID" value="MBU9735389.1"/>
    <property type="molecule type" value="Genomic_DNA"/>
</dbReference>
<accession>A0A949JVG6</accession>
<feature type="transmembrane region" description="Helical" evidence="1">
    <location>
        <begin position="336"/>
        <end position="357"/>
    </location>
</feature>
<reference evidence="2" key="1">
    <citation type="submission" date="2021-06" db="EMBL/GenBank/DDBJ databases">
        <title>Description of novel taxa of the family Lachnospiraceae.</title>
        <authorList>
            <person name="Chaplin A.V."/>
            <person name="Sokolova S.R."/>
            <person name="Pikina A.P."/>
            <person name="Korzhanova M."/>
            <person name="Belova V."/>
            <person name="Korostin D."/>
            <person name="Efimov B.A."/>
        </authorList>
    </citation>
    <scope>NUCLEOTIDE SEQUENCE</scope>
    <source>
        <strain evidence="2">ASD5720</strain>
    </source>
</reference>
<protein>
    <submittedName>
        <fullName evidence="2">Citrate transporter</fullName>
    </submittedName>
</protein>
<keyword evidence="3" id="KW-1185">Reference proteome</keyword>
<feature type="transmembrane region" description="Helical" evidence="1">
    <location>
        <begin position="425"/>
        <end position="443"/>
    </location>
</feature>
<name>A0A949JVG6_9FIRM</name>
<keyword evidence="1" id="KW-0812">Transmembrane</keyword>
<dbReference type="Proteomes" id="UP000712157">
    <property type="component" value="Unassembled WGS sequence"/>
</dbReference>
<evidence type="ECO:0000313" key="3">
    <source>
        <dbReference type="Proteomes" id="UP000712157"/>
    </source>
</evidence>
<keyword evidence="1" id="KW-1133">Transmembrane helix</keyword>
<feature type="transmembrane region" description="Helical" evidence="1">
    <location>
        <begin position="369"/>
        <end position="388"/>
    </location>
</feature>
<feature type="transmembrane region" description="Helical" evidence="1">
    <location>
        <begin position="199"/>
        <end position="220"/>
    </location>
</feature>
<proteinExistence type="predicted"/>